<accession>A0A8D0A414</accession>
<evidence type="ECO:0000259" key="7">
    <source>
        <dbReference type="PROSITE" id="PS51119"/>
    </source>
</evidence>
<dbReference type="GeneTree" id="ENSGT00390000011620"/>
<dbReference type="GO" id="GO:0046982">
    <property type="term" value="F:protein heterodimerization activity"/>
    <property type="evidence" value="ECO:0007669"/>
    <property type="project" value="InterPro"/>
</dbReference>
<feature type="region of interest" description="Disordered" evidence="6">
    <location>
        <begin position="757"/>
        <end position="780"/>
    </location>
</feature>
<keyword evidence="3" id="KW-0805">Transcription regulation</keyword>
<reference evidence="8" key="1">
    <citation type="submission" date="2025-08" db="UniProtKB">
        <authorList>
            <consortium name="Ensembl"/>
        </authorList>
    </citation>
    <scope>IDENTIFICATION</scope>
</reference>
<evidence type="ECO:0000256" key="4">
    <source>
        <dbReference type="ARBA" id="ARBA00023163"/>
    </source>
</evidence>
<gene>
    <name evidence="8" type="primary">LOC116060817</name>
</gene>
<proteinExistence type="inferred from homology"/>
<evidence type="ECO:0000313" key="8">
    <source>
        <dbReference type="Ensembl" id="ENSSLUP00000049687.1"/>
    </source>
</evidence>
<dbReference type="InterPro" id="IPR007900">
    <property type="entry name" value="TAF4_C"/>
</dbReference>
<comment type="similarity">
    <text evidence="2">Belongs to the TAF4 family.</text>
</comment>
<feature type="region of interest" description="Disordered" evidence="6">
    <location>
        <begin position="711"/>
        <end position="731"/>
    </location>
</feature>
<feature type="region of interest" description="Disordered" evidence="6">
    <location>
        <begin position="238"/>
        <end position="299"/>
    </location>
</feature>
<keyword evidence="4" id="KW-0804">Transcription</keyword>
<dbReference type="GO" id="GO:0006367">
    <property type="term" value="P:transcription initiation at RNA polymerase II promoter"/>
    <property type="evidence" value="ECO:0007669"/>
    <property type="project" value="TreeGrafter"/>
</dbReference>
<keyword evidence="5" id="KW-0539">Nucleus</keyword>
<evidence type="ECO:0000256" key="3">
    <source>
        <dbReference type="ARBA" id="ARBA00023015"/>
    </source>
</evidence>
<feature type="compositionally biased region" description="Basic and acidic residues" evidence="6">
    <location>
        <begin position="762"/>
        <end position="780"/>
    </location>
</feature>
<dbReference type="InterPro" id="IPR045144">
    <property type="entry name" value="TAF4"/>
</dbReference>
<dbReference type="Pfam" id="PF05236">
    <property type="entry name" value="TAF4"/>
    <property type="match status" value="1"/>
</dbReference>
<evidence type="ECO:0000256" key="1">
    <source>
        <dbReference type="ARBA" id="ARBA00004123"/>
    </source>
</evidence>
<feature type="domain" description="TAFH" evidence="7">
    <location>
        <begin position="505"/>
        <end position="602"/>
    </location>
</feature>
<dbReference type="Ensembl" id="ENSSLUT00000051168.1">
    <property type="protein sequence ID" value="ENSSLUP00000049687.1"/>
    <property type="gene ID" value="ENSSLUG00000021671.1"/>
</dbReference>
<feature type="region of interest" description="Disordered" evidence="6">
    <location>
        <begin position="802"/>
        <end position="837"/>
    </location>
</feature>
<comment type="subcellular location">
    <subcellularLocation>
        <location evidence="1">Nucleus</location>
    </subcellularLocation>
</comment>
<feature type="compositionally biased region" description="Polar residues" evidence="6">
    <location>
        <begin position="238"/>
        <end position="252"/>
    </location>
</feature>
<dbReference type="InterPro" id="IPR009072">
    <property type="entry name" value="Histone-fold"/>
</dbReference>
<dbReference type="InterPro" id="IPR037249">
    <property type="entry name" value="TAFH/NHR1_dom_sf"/>
</dbReference>
<dbReference type="AlphaFoldDB" id="A0A8D0A414"/>
<dbReference type="FunFam" id="1.10.20.10:FF:000015">
    <property type="entry name" value="Transcription initiation factor TFIID subunit 4B"/>
    <property type="match status" value="1"/>
</dbReference>
<dbReference type="GO" id="GO:0016251">
    <property type="term" value="F:RNA polymerase II general transcription initiation factor activity"/>
    <property type="evidence" value="ECO:0007669"/>
    <property type="project" value="TreeGrafter"/>
</dbReference>
<evidence type="ECO:0000256" key="6">
    <source>
        <dbReference type="SAM" id="MobiDB-lite"/>
    </source>
</evidence>
<dbReference type="Gene3D" id="1.20.120.1110">
    <property type="entry name" value="TAFH/NHR1 domain"/>
    <property type="match status" value="1"/>
</dbReference>
<organism evidence="8 9">
    <name type="scientific">Sander lucioperca</name>
    <name type="common">Pike-perch</name>
    <name type="synonym">Perca lucioperca</name>
    <dbReference type="NCBI Taxonomy" id="283035"/>
    <lineage>
        <taxon>Eukaryota</taxon>
        <taxon>Metazoa</taxon>
        <taxon>Chordata</taxon>
        <taxon>Craniata</taxon>
        <taxon>Vertebrata</taxon>
        <taxon>Euteleostomi</taxon>
        <taxon>Actinopterygii</taxon>
        <taxon>Neopterygii</taxon>
        <taxon>Teleostei</taxon>
        <taxon>Neoteleostei</taxon>
        <taxon>Acanthomorphata</taxon>
        <taxon>Eupercaria</taxon>
        <taxon>Perciformes</taxon>
        <taxon>Percoidei</taxon>
        <taxon>Percidae</taxon>
        <taxon>Luciopercinae</taxon>
        <taxon>Sander</taxon>
    </lineage>
</organism>
<feature type="compositionally biased region" description="Basic and acidic residues" evidence="6">
    <location>
        <begin position="711"/>
        <end position="726"/>
    </location>
</feature>
<dbReference type="CDD" id="cd08045">
    <property type="entry name" value="HFD_TAF4"/>
    <property type="match status" value="1"/>
</dbReference>
<feature type="compositionally biased region" description="Low complexity" evidence="6">
    <location>
        <begin position="817"/>
        <end position="837"/>
    </location>
</feature>
<dbReference type="SUPFAM" id="SSF158553">
    <property type="entry name" value="TAFH domain-like"/>
    <property type="match status" value="1"/>
</dbReference>
<evidence type="ECO:0000313" key="9">
    <source>
        <dbReference type="Proteomes" id="UP000694568"/>
    </source>
</evidence>
<dbReference type="PANTHER" id="PTHR15138:SF22">
    <property type="entry name" value="TAFH DOMAIN-CONTAINING PROTEIN"/>
    <property type="match status" value="1"/>
</dbReference>
<dbReference type="Gene3D" id="1.10.20.10">
    <property type="entry name" value="Histone, subunit A"/>
    <property type="match status" value="1"/>
</dbReference>
<dbReference type="GO" id="GO:0003677">
    <property type="term" value="F:DNA binding"/>
    <property type="evidence" value="ECO:0007669"/>
    <property type="project" value="TreeGrafter"/>
</dbReference>
<dbReference type="SUPFAM" id="SSF47113">
    <property type="entry name" value="Histone-fold"/>
    <property type="match status" value="1"/>
</dbReference>
<sequence length="871" mass="91867">ILSISFYFYARKQLGSSAHAYILKYDLHNGPISKMAGASDPLEDMLFNEVDEKAVSDLVGSLESQLGDRKAPAASYSDGKRDAAPTVAGQFSGKVREQVGSVEPQQGHPKAALLTQEPGANVSEPLSGNPLTSSTSSVAAGAVITAGASLQTVGVGASPVISPGTLPTQPGAASFQRTAVLGSSVLAPGSSATEAIRTSSPGLQSLNGGGAGAGAVKLGANTVISTVSAGGSTIISSMASQPNNFPPQSTAASPAAGTPQRLPGPVNGVDPKAALPVPQHGVPSPAALPQQGVPSPAASSSQVHIQLNLPKVYSGLVHTATFTCFLTLTSVPQTGSSTAAVTLKPAVNGVGQPAVALVRPPGTVVASIQQQRPGLVASPNRAAAPQQLAVRPQQQTIQLPPGFSMPPGMVLVRTETGQLVMVPQQVLAQAQAKTQQAQAQAQAQANLSQRPAAPTAGTAIRLTTAATVCYILCTAAKTVITISVPNDHKHNVYTLEITVVSQEMQENVKKCKNFLATLIKLASHNSPSPDTSKNVKALVQDLLDAKIEPEEFTTRLQAELKSSPQPYLIPFLKAVNRGVQPVQTRSPVVFSQTLRPQGEPETFSLTGLSPVPSVLLRDDDDINDVASMAGVNLNEENARILATSSELVGTKIRSCKDEAFLPPGLLHRRIMDTAKKLGVSEVPLDVVNLVSHATQSRLRALLEKVSAVAQHRSDAGKDEEHHEPSSDVRSQLRFFEQLERMEKQRKDEQEREILLKAAKSRARQEDPEQARLKQKAKEMQQQELAQIRQRDANLTALAAIGPRKKRKMGSPGGGAVAGSSPSTDQTAASASSSRQQLRQRITRVNLRDFIFCLEQERCTARSLTLYKALLK</sequence>
<keyword evidence="9" id="KW-1185">Reference proteome</keyword>
<dbReference type="Pfam" id="PF07531">
    <property type="entry name" value="TAFH"/>
    <property type="match status" value="1"/>
</dbReference>
<dbReference type="Proteomes" id="UP000694568">
    <property type="component" value="Unplaced"/>
</dbReference>
<dbReference type="PANTHER" id="PTHR15138">
    <property type="entry name" value="TRANSCRIPTION INITIATION FACTOR TFIID SUBUNIT 4"/>
    <property type="match status" value="1"/>
</dbReference>
<name>A0A8D0A414_SANLU</name>
<evidence type="ECO:0000256" key="5">
    <source>
        <dbReference type="ARBA" id="ARBA00023242"/>
    </source>
</evidence>
<evidence type="ECO:0000256" key="2">
    <source>
        <dbReference type="ARBA" id="ARBA00006178"/>
    </source>
</evidence>
<dbReference type="SMART" id="SM00549">
    <property type="entry name" value="TAFH"/>
    <property type="match status" value="1"/>
</dbReference>
<dbReference type="GO" id="GO:0006355">
    <property type="term" value="P:regulation of DNA-templated transcription"/>
    <property type="evidence" value="ECO:0007669"/>
    <property type="project" value="UniProtKB-ARBA"/>
</dbReference>
<dbReference type="InterPro" id="IPR003894">
    <property type="entry name" value="TAFH_NHR1"/>
</dbReference>
<protein>
    <submittedName>
        <fullName evidence="8">Si:dkey-219c3.2</fullName>
    </submittedName>
</protein>
<reference evidence="8" key="2">
    <citation type="submission" date="2025-09" db="UniProtKB">
        <authorList>
            <consortium name="Ensembl"/>
        </authorList>
    </citation>
    <scope>IDENTIFICATION</scope>
</reference>
<dbReference type="GO" id="GO:0005669">
    <property type="term" value="C:transcription factor TFIID complex"/>
    <property type="evidence" value="ECO:0007669"/>
    <property type="project" value="InterPro"/>
</dbReference>
<dbReference type="PROSITE" id="PS51119">
    <property type="entry name" value="TAFH"/>
    <property type="match status" value="1"/>
</dbReference>